<evidence type="ECO:0000256" key="3">
    <source>
        <dbReference type="ARBA" id="ARBA00022527"/>
    </source>
</evidence>
<sequence length="407" mass="46973">MTNSKVTMSLYKHEYTTSKHLIISSSIFNKQYNANLSSLKKKIKLSVEQPYLIESFDPGSETEKVRHKSAKHAKIHKHNKPKQTTQNNKGVNRVSFSVCHHYQGTCSDVIMVECVHPPNHYLEQSLGKRFKGIPAKEENPKLKFEAKYVQLNPLGQGGCRSVFAGYRKSDHLDVAIKHVPNKYQCCKHVDEKGKKLSMEVAVMLKLRTPIALLDWYVLPHELILVLERPMPAVDLQTYVQERRDSFGEKEAKMILKQLVKFRRAPQVRLIDFGVSCFTETNSTHTTLYGTEIHAPPEWWDGHTYSARPTTVWQLGIVLFECLHSKRFSSTKFVKKKLQLRQNLSKDCKDFMKQCFIQNPRRLPKSTPQARAMCVQITVKTDTIIKKNRTLILRRRLSCYSIIIGCNT</sequence>
<evidence type="ECO:0000256" key="7">
    <source>
        <dbReference type="ARBA" id="ARBA00022840"/>
    </source>
</evidence>
<keyword evidence="7" id="KW-0067">ATP-binding</keyword>
<keyword evidence="5" id="KW-0547">Nucleotide-binding</keyword>
<comment type="catalytic activity">
    <reaction evidence="8">
        <text>L-threonyl-[protein] + ATP = O-phospho-L-threonyl-[protein] + ADP + H(+)</text>
        <dbReference type="Rhea" id="RHEA:46608"/>
        <dbReference type="Rhea" id="RHEA-COMP:11060"/>
        <dbReference type="Rhea" id="RHEA-COMP:11605"/>
        <dbReference type="ChEBI" id="CHEBI:15378"/>
        <dbReference type="ChEBI" id="CHEBI:30013"/>
        <dbReference type="ChEBI" id="CHEBI:30616"/>
        <dbReference type="ChEBI" id="CHEBI:61977"/>
        <dbReference type="ChEBI" id="CHEBI:456216"/>
        <dbReference type="EC" id="2.7.11.1"/>
    </reaction>
</comment>
<dbReference type="GO" id="GO:0004674">
    <property type="term" value="F:protein serine/threonine kinase activity"/>
    <property type="evidence" value="ECO:0007669"/>
    <property type="project" value="UniProtKB-KW"/>
</dbReference>
<dbReference type="Gene3D" id="3.30.200.20">
    <property type="entry name" value="Phosphorylase Kinase, domain 1"/>
    <property type="match status" value="1"/>
</dbReference>
<dbReference type="FunFam" id="3.30.200.20:FF:000475">
    <property type="entry name" value="Serine/threonine-protein kinase"/>
    <property type="match status" value="1"/>
</dbReference>
<keyword evidence="4" id="KW-0808">Transferase</keyword>
<accession>A0A3P9L1A9</accession>
<feature type="domain" description="Protein kinase" evidence="10">
    <location>
        <begin position="148"/>
        <end position="378"/>
    </location>
</feature>
<comment type="catalytic activity">
    <reaction evidence="9">
        <text>L-seryl-[protein] + ATP = O-phospho-L-seryl-[protein] + ADP + H(+)</text>
        <dbReference type="Rhea" id="RHEA:17989"/>
        <dbReference type="Rhea" id="RHEA-COMP:9863"/>
        <dbReference type="Rhea" id="RHEA-COMP:11604"/>
        <dbReference type="ChEBI" id="CHEBI:15378"/>
        <dbReference type="ChEBI" id="CHEBI:29999"/>
        <dbReference type="ChEBI" id="CHEBI:30616"/>
        <dbReference type="ChEBI" id="CHEBI:83421"/>
        <dbReference type="ChEBI" id="CHEBI:456216"/>
        <dbReference type="EC" id="2.7.11.1"/>
    </reaction>
</comment>
<dbReference type="InterPro" id="IPR051138">
    <property type="entry name" value="PIM_Ser/Thr_kinase"/>
</dbReference>
<evidence type="ECO:0000313" key="12">
    <source>
        <dbReference type="Proteomes" id="UP000265180"/>
    </source>
</evidence>
<reference evidence="11 12" key="2">
    <citation type="submission" date="2017-04" db="EMBL/GenBank/DDBJ databases">
        <title>CpG methylation of centromeres and impact of large insertions on vertebrate speciation.</title>
        <authorList>
            <person name="Ichikawa K."/>
            <person name="Yoshimura J."/>
            <person name="Morishita S."/>
        </authorList>
    </citation>
    <scope>NUCLEOTIDE SEQUENCE</scope>
    <source>
        <strain evidence="11 12">HNI</strain>
    </source>
</reference>
<evidence type="ECO:0000256" key="8">
    <source>
        <dbReference type="ARBA" id="ARBA00047899"/>
    </source>
</evidence>
<protein>
    <recommendedName>
        <fullName evidence="2">non-specific serine/threonine protein kinase</fullName>
        <ecNumber evidence="2">2.7.11.1</ecNumber>
    </recommendedName>
</protein>
<dbReference type="Proteomes" id="UP000265180">
    <property type="component" value="Chromosome 21"/>
</dbReference>
<keyword evidence="3" id="KW-0723">Serine/threonine-protein kinase</keyword>
<evidence type="ECO:0000256" key="1">
    <source>
        <dbReference type="ARBA" id="ARBA00005505"/>
    </source>
</evidence>
<dbReference type="Pfam" id="PF00069">
    <property type="entry name" value="Pkinase"/>
    <property type="match status" value="2"/>
</dbReference>
<dbReference type="EC" id="2.7.11.1" evidence="2"/>
<dbReference type="PROSITE" id="PS50011">
    <property type="entry name" value="PROTEIN_KINASE_DOM"/>
    <property type="match status" value="1"/>
</dbReference>
<evidence type="ECO:0000313" key="11">
    <source>
        <dbReference type="Ensembl" id="ENSORLP00020014499.1"/>
    </source>
</evidence>
<dbReference type="AlphaFoldDB" id="A0A3P9L1A9"/>
<evidence type="ECO:0000256" key="4">
    <source>
        <dbReference type="ARBA" id="ARBA00022679"/>
    </source>
</evidence>
<name>A0A3P9L1A9_ORYLA</name>
<keyword evidence="6" id="KW-0418">Kinase</keyword>
<evidence type="ECO:0000256" key="5">
    <source>
        <dbReference type="ARBA" id="ARBA00022741"/>
    </source>
</evidence>
<dbReference type="PANTHER" id="PTHR22984:SF11">
    <property type="entry name" value="AURORA KINASE-RELATED"/>
    <property type="match status" value="1"/>
</dbReference>
<reference key="1">
    <citation type="journal article" date="2007" name="Nature">
        <title>The medaka draft genome and insights into vertebrate genome evolution.</title>
        <authorList>
            <person name="Kasahara M."/>
            <person name="Naruse K."/>
            <person name="Sasaki S."/>
            <person name="Nakatani Y."/>
            <person name="Qu W."/>
            <person name="Ahsan B."/>
            <person name="Yamada T."/>
            <person name="Nagayasu Y."/>
            <person name="Doi K."/>
            <person name="Kasai Y."/>
            <person name="Jindo T."/>
            <person name="Kobayashi D."/>
            <person name="Shimada A."/>
            <person name="Toyoda A."/>
            <person name="Kuroki Y."/>
            <person name="Fujiyama A."/>
            <person name="Sasaki T."/>
            <person name="Shimizu A."/>
            <person name="Asakawa S."/>
            <person name="Shimizu N."/>
            <person name="Hashimoto S."/>
            <person name="Yang J."/>
            <person name="Lee Y."/>
            <person name="Matsushima K."/>
            <person name="Sugano S."/>
            <person name="Sakaizumi M."/>
            <person name="Narita T."/>
            <person name="Ohishi K."/>
            <person name="Haga S."/>
            <person name="Ohta F."/>
            <person name="Nomoto H."/>
            <person name="Nogata K."/>
            <person name="Morishita T."/>
            <person name="Endo T."/>
            <person name="Shin-I T."/>
            <person name="Takeda H."/>
            <person name="Morishita S."/>
            <person name="Kohara Y."/>
        </authorList>
    </citation>
    <scope>NUCLEOTIDE SEQUENCE [LARGE SCALE GENOMIC DNA]</scope>
    <source>
        <strain>Hd-rR</strain>
    </source>
</reference>
<dbReference type="InterPro" id="IPR011009">
    <property type="entry name" value="Kinase-like_dom_sf"/>
</dbReference>
<evidence type="ECO:0000256" key="9">
    <source>
        <dbReference type="ARBA" id="ARBA00048679"/>
    </source>
</evidence>
<dbReference type="InterPro" id="IPR000719">
    <property type="entry name" value="Prot_kinase_dom"/>
</dbReference>
<reference evidence="11" key="4">
    <citation type="submission" date="2025-09" db="UniProtKB">
        <authorList>
            <consortium name="Ensembl"/>
        </authorList>
    </citation>
    <scope>IDENTIFICATION</scope>
    <source>
        <strain evidence="11">HNI</strain>
    </source>
</reference>
<evidence type="ECO:0000259" key="10">
    <source>
        <dbReference type="PROSITE" id="PS50011"/>
    </source>
</evidence>
<evidence type="ECO:0000256" key="2">
    <source>
        <dbReference type="ARBA" id="ARBA00012513"/>
    </source>
</evidence>
<proteinExistence type="inferred from homology"/>
<evidence type="ECO:0000256" key="6">
    <source>
        <dbReference type="ARBA" id="ARBA00022777"/>
    </source>
</evidence>
<dbReference type="SUPFAM" id="SSF56112">
    <property type="entry name" value="Protein kinase-like (PK-like)"/>
    <property type="match status" value="1"/>
</dbReference>
<reference evidence="11" key="3">
    <citation type="submission" date="2025-08" db="UniProtKB">
        <authorList>
            <consortium name="Ensembl"/>
        </authorList>
    </citation>
    <scope>IDENTIFICATION</scope>
    <source>
        <strain evidence="11">HNI</strain>
    </source>
</reference>
<comment type="similarity">
    <text evidence="1">Belongs to the protein kinase superfamily. CAMK Ser/Thr protein kinase family. PIM subfamily.</text>
</comment>
<dbReference type="GO" id="GO:0005524">
    <property type="term" value="F:ATP binding"/>
    <property type="evidence" value="ECO:0007669"/>
    <property type="project" value="UniProtKB-KW"/>
</dbReference>
<dbReference type="PANTHER" id="PTHR22984">
    <property type="entry name" value="SERINE/THREONINE-PROTEIN KINASE PIM"/>
    <property type="match status" value="1"/>
</dbReference>
<dbReference type="SMART" id="SM00220">
    <property type="entry name" value="S_TKc"/>
    <property type="match status" value="1"/>
</dbReference>
<dbReference type="Ensembl" id="ENSORLT00020022261.1">
    <property type="protein sequence ID" value="ENSORLP00020014499.1"/>
    <property type="gene ID" value="ENSORLG00020015509.1"/>
</dbReference>
<organism evidence="11 12">
    <name type="scientific">Oryzias latipes</name>
    <name type="common">Japanese rice fish</name>
    <name type="synonym">Japanese killifish</name>
    <dbReference type="NCBI Taxonomy" id="8090"/>
    <lineage>
        <taxon>Eukaryota</taxon>
        <taxon>Metazoa</taxon>
        <taxon>Chordata</taxon>
        <taxon>Craniata</taxon>
        <taxon>Vertebrata</taxon>
        <taxon>Euteleostomi</taxon>
        <taxon>Actinopterygii</taxon>
        <taxon>Neopterygii</taxon>
        <taxon>Teleostei</taxon>
        <taxon>Neoteleostei</taxon>
        <taxon>Acanthomorphata</taxon>
        <taxon>Ovalentaria</taxon>
        <taxon>Atherinomorphae</taxon>
        <taxon>Beloniformes</taxon>
        <taxon>Adrianichthyidae</taxon>
        <taxon>Oryziinae</taxon>
        <taxon>Oryzias</taxon>
    </lineage>
</organism>
<dbReference type="Gene3D" id="1.10.510.10">
    <property type="entry name" value="Transferase(Phosphotransferase) domain 1"/>
    <property type="match status" value="1"/>
</dbReference>